<dbReference type="OrthoDB" id="2499658at2759"/>
<dbReference type="PANTHER" id="PTHR15711">
    <property type="entry name" value="RAP GTPASE-ACTIVATING PROTEIN"/>
    <property type="match status" value="1"/>
</dbReference>
<keyword evidence="5" id="KW-1185">Reference proteome</keyword>
<proteinExistence type="predicted"/>
<sequence length="931" mass="103034">MTLEQEQDGLEPHLKKHHRTTSSSKASEVLLQSSSLEFLHMPPHEFMKSSSAGDIDSPTSLSLSTSSSISPKSSASTLFTRAQIRLSSKFPKRVQSTLFPVRENKQVNQDRGILGHRGSASVTSLRETARDEEDSDDDRVKMSSVAEPITGYHVPWRYYHRKKFTADSEESHLFHRESTQSLNMPLQLSQLADLPALNEPTRPHSISSWRPTADMFDNSSAPSTLRCADSIGGHLSAGLRPTSPFSVSDSSDGEQLDVIPFGVAGLRQRCQCLLSQDAISAKDLGSLLESSELLALGYDDIASQKDISYIREQLQARKIDPTAMLKQLLTIASNLHFEPMMAISADGYVIEDVFPQKVPSEHLDLQTRWFRRHFVGKAYATFVGPNHLISVVREEAREFCGPGNAAAKILGQQYRIIIRTTKLPDQRHVIHEVVANEMENRIECSKGSGGSGHGSMNSNSKRAPFSSRNTRNRIMRAAVASVFPEADLSSFKELSAEETIHLGLEREFLRFDESGSPNHYKFGVMVVKPGQTFEEDWFSNTDCSPSFWRMMNAIANKVELKGYFGWAGGLDTKTGESGTHVYTSKWKDFDIVYHVAPLIPARNSDRQQIHRKRHVGNDIVSIIFLEGDAKFCPSVIKSQFLHVFILVREEMVDDHVAWRIEVIYNENVPEFGPVLPAPALIYSAHDLRAFLSTKLINAENAALKSPKFAVPNARAREGIIANLIKTGTKPGSPGGITRSSTGVSSDPISARVRRGAVRSESSLVPPNLPPMPTPSRSSMLKELTGLARRRSGVQEKVKKEPPRRATSAPTRDKEATKNKATSPNPPLPTESAKTTQPIRSYSTTKISTSRAKPVVDTLSTSPQPNASDAFKSRAHNLFMIGRRESSKPDKTQPDNSKRFLRTSAALQKLTPSMTMSTKSPSQPLDSKSQRG</sequence>
<dbReference type="SUPFAM" id="SSF111347">
    <property type="entry name" value="Rap/Ran-GAP"/>
    <property type="match status" value="1"/>
</dbReference>
<organism evidence="4 5">
    <name type="scientific">Umbelopsis vinacea</name>
    <dbReference type="NCBI Taxonomy" id="44442"/>
    <lineage>
        <taxon>Eukaryota</taxon>
        <taxon>Fungi</taxon>
        <taxon>Fungi incertae sedis</taxon>
        <taxon>Mucoromycota</taxon>
        <taxon>Mucoromycotina</taxon>
        <taxon>Umbelopsidomycetes</taxon>
        <taxon>Umbelopsidales</taxon>
        <taxon>Umbelopsidaceae</taxon>
        <taxon>Umbelopsis</taxon>
    </lineage>
</organism>
<dbReference type="AlphaFoldDB" id="A0A8H7PSH5"/>
<dbReference type="InterPro" id="IPR000331">
    <property type="entry name" value="Rap/Ran_GAP_dom"/>
</dbReference>
<feature type="compositionally biased region" description="Polar residues" evidence="2">
    <location>
        <begin position="857"/>
        <end position="866"/>
    </location>
</feature>
<feature type="compositionally biased region" description="Basic and acidic residues" evidence="2">
    <location>
        <begin position="881"/>
        <end position="897"/>
    </location>
</feature>
<accession>A0A8H7PSH5</accession>
<feature type="region of interest" description="Disordered" evidence="2">
    <location>
        <begin position="1"/>
        <end position="27"/>
    </location>
</feature>
<dbReference type="Pfam" id="PF02145">
    <property type="entry name" value="Rap_GAP"/>
    <property type="match status" value="1"/>
</dbReference>
<feature type="domain" description="Rap-GAP" evidence="3">
    <location>
        <begin position="508"/>
        <end position="723"/>
    </location>
</feature>
<feature type="region of interest" description="Disordered" evidence="2">
    <location>
        <begin position="724"/>
        <end position="931"/>
    </location>
</feature>
<dbReference type="GO" id="GO:0005096">
    <property type="term" value="F:GTPase activator activity"/>
    <property type="evidence" value="ECO:0007669"/>
    <property type="project" value="UniProtKB-KW"/>
</dbReference>
<dbReference type="GO" id="GO:0051056">
    <property type="term" value="P:regulation of small GTPase mediated signal transduction"/>
    <property type="evidence" value="ECO:0007669"/>
    <property type="project" value="InterPro"/>
</dbReference>
<dbReference type="EMBL" id="JAEPRA010000010">
    <property type="protein sequence ID" value="KAG2179388.1"/>
    <property type="molecule type" value="Genomic_DNA"/>
</dbReference>
<evidence type="ECO:0000313" key="5">
    <source>
        <dbReference type="Proteomes" id="UP000612746"/>
    </source>
</evidence>
<evidence type="ECO:0000259" key="3">
    <source>
        <dbReference type="PROSITE" id="PS50085"/>
    </source>
</evidence>
<feature type="compositionally biased region" description="Low complexity" evidence="2">
    <location>
        <begin position="910"/>
        <end position="921"/>
    </location>
</feature>
<dbReference type="GO" id="GO:0005737">
    <property type="term" value="C:cytoplasm"/>
    <property type="evidence" value="ECO:0007669"/>
    <property type="project" value="TreeGrafter"/>
</dbReference>
<feature type="region of interest" description="Disordered" evidence="2">
    <location>
        <begin position="444"/>
        <end position="467"/>
    </location>
</feature>
<feature type="compositionally biased region" description="Low complexity" evidence="2">
    <location>
        <begin position="57"/>
        <end position="74"/>
    </location>
</feature>
<feature type="compositionally biased region" description="Polar residues" evidence="2">
    <location>
        <begin position="831"/>
        <end position="850"/>
    </location>
</feature>
<dbReference type="PANTHER" id="PTHR15711:SF22">
    <property type="entry name" value="RAP-GAP DOMAIN-CONTAINING PROTEIN"/>
    <property type="match status" value="1"/>
</dbReference>
<dbReference type="PROSITE" id="PS50085">
    <property type="entry name" value="RAPGAP"/>
    <property type="match status" value="1"/>
</dbReference>
<name>A0A8H7PSH5_9FUNG</name>
<feature type="compositionally biased region" description="Basic and acidic residues" evidence="2">
    <location>
        <begin position="792"/>
        <end position="803"/>
    </location>
</feature>
<feature type="region of interest" description="Disordered" evidence="2">
    <location>
        <begin position="49"/>
        <end position="74"/>
    </location>
</feature>
<feature type="compositionally biased region" description="Polar residues" evidence="2">
    <location>
        <begin position="737"/>
        <end position="747"/>
    </location>
</feature>
<dbReference type="Proteomes" id="UP000612746">
    <property type="component" value="Unassembled WGS sequence"/>
</dbReference>
<feature type="compositionally biased region" description="Polar residues" evidence="2">
    <location>
        <begin position="922"/>
        <end position="931"/>
    </location>
</feature>
<dbReference type="InterPro" id="IPR035974">
    <property type="entry name" value="Rap/Ran-GAP_sf"/>
</dbReference>
<dbReference type="InterPro" id="IPR050989">
    <property type="entry name" value="Rap1_Ran_GAP"/>
</dbReference>
<feature type="region of interest" description="Disordered" evidence="2">
    <location>
        <begin position="115"/>
        <end position="140"/>
    </location>
</feature>
<evidence type="ECO:0000256" key="1">
    <source>
        <dbReference type="ARBA" id="ARBA00022468"/>
    </source>
</evidence>
<protein>
    <recommendedName>
        <fullName evidence="3">Rap-GAP domain-containing protein</fullName>
    </recommendedName>
</protein>
<evidence type="ECO:0000256" key="2">
    <source>
        <dbReference type="SAM" id="MobiDB-lite"/>
    </source>
</evidence>
<keyword evidence="1" id="KW-0343">GTPase activation</keyword>
<comment type="caution">
    <text evidence="4">The sequence shown here is derived from an EMBL/GenBank/DDBJ whole genome shotgun (WGS) entry which is preliminary data.</text>
</comment>
<gene>
    <name evidence="4" type="ORF">INT44_006234</name>
</gene>
<evidence type="ECO:0000313" key="4">
    <source>
        <dbReference type="EMBL" id="KAG2179388.1"/>
    </source>
</evidence>
<reference evidence="4" key="1">
    <citation type="submission" date="2020-12" db="EMBL/GenBank/DDBJ databases">
        <title>Metabolic potential, ecology and presence of endohyphal bacteria is reflected in genomic diversity of Mucoromycotina.</title>
        <authorList>
            <person name="Muszewska A."/>
            <person name="Okrasinska A."/>
            <person name="Steczkiewicz K."/>
            <person name="Drgas O."/>
            <person name="Orlowska M."/>
            <person name="Perlinska-Lenart U."/>
            <person name="Aleksandrzak-Piekarczyk T."/>
            <person name="Szatraj K."/>
            <person name="Zielenkiewicz U."/>
            <person name="Pilsyk S."/>
            <person name="Malc E."/>
            <person name="Mieczkowski P."/>
            <person name="Kruszewska J.S."/>
            <person name="Biernat P."/>
            <person name="Pawlowska J."/>
        </authorList>
    </citation>
    <scope>NUCLEOTIDE SEQUENCE</scope>
    <source>
        <strain evidence="4">WA0000051536</strain>
    </source>
</reference>
<dbReference type="Gene3D" id="3.40.50.11210">
    <property type="entry name" value="Rap/Ran-GAP"/>
    <property type="match status" value="1"/>
</dbReference>